<feature type="transmembrane region" description="Helical" evidence="1">
    <location>
        <begin position="37"/>
        <end position="55"/>
    </location>
</feature>
<reference evidence="2 3" key="1">
    <citation type="submission" date="2018-05" db="EMBL/GenBank/DDBJ databases">
        <title>Genomic Encyclopedia of Archaeal and Bacterial Type Strains, Phase II (KMG-II): from individual species to whole genera.</title>
        <authorList>
            <person name="Goeker M."/>
        </authorList>
    </citation>
    <scope>NUCLEOTIDE SEQUENCE [LARGE SCALE GENOMIC DNA]</scope>
    <source>
        <strain evidence="2 3">DSM 19975</strain>
    </source>
</reference>
<evidence type="ECO:0000313" key="2">
    <source>
        <dbReference type="EMBL" id="PWK79907.1"/>
    </source>
</evidence>
<feature type="transmembrane region" description="Helical" evidence="1">
    <location>
        <begin position="195"/>
        <end position="217"/>
    </location>
</feature>
<protein>
    <recommendedName>
        <fullName evidence="4">YhhN-like protein</fullName>
    </recommendedName>
</protein>
<name>A0A316HHR2_9SPHI</name>
<comment type="caution">
    <text evidence="2">The sequence shown here is derived from an EMBL/GenBank/DDBJ whole genome shotgun (WGS) entry which is preliminary data.</text>
</comment>
<evidence type="ECO:0008006" key="4">
    <source>
        <dbReference type="Google" id="ProtNLM"/>
    </source>
</evidence>
<keyword evidence="1" id="KW-0472">Membrane</keyword>
<dbReference type="EMBL" id="QGHA01000001">
    <property type="protein sequence ID" value="PWK79907.1"/>
    <property type="molecule type" value="Genomic_DNA"/>
</dbReference>
<evidence type="ECO:0000256" key="1">
    <source>
        <dbReference type="SAM" id="Phobius"/>
    </source>
</evidence>
<keyword evidence="1" id="KW-0812">Transmembrane</keyword>
<feature type="transmembrane region" description="Helical" evidence="1">
    <location>
        <begin position="101"/>
        <end position="118"/>
    </location>
</feature>
<keyword evidence="3" id="KW-1185">Reference proteome</keyword>
<keyword evidence="1" id="KW-1133">Transmembrane helix</keyword>
<evidence type="ECO:0000313" key="3">
    <source>
        <dbReference type="Proteomes" id="UP000245678"/>
    </source>
</evidence>
<accession>A0A316HHR2</accession>
<sequence>MLEIIKSIADWSEVWALLIPLAILILKRKQPFFSKPVVIYIWTALIINITIDVVWKLKLSLPRPYNTNNYLYNIHSVIRLLLFSSFFNRLNQPFLSRTKKIAPFAFLAFVLVNFSFYQNFFDYGHLSSRLLSFEAVIMMFYCMQYYIFKITEDEEPGKKQPDFWIVTGIGIYYTVNFFIFLLYNQLTIRLHNFAISLWNIHNFTYTILCIFIAKGLYESDE</sequence>
<feature type="transmembrane region" description="Helical" evidence="1">
    <location>
        <begin position="163"/>
        <end position="183"/>
    </location>
</feature>
<gene>
    <name evidence="2" type="ORF">LX99_00368</name>
</gene>
<feature type="transmembrane region" description="Helical" evidence="1">
    <location>
        <begin position="6"/>
        <end position="25"/>
    </location>
</feature>
<dbReference type="Proteomes" id="UP000245678">
    <property type="component" value="Unassembled WGS sequence"/>
</dbReference>
<dbReference type="AlphaFoldDB" id="A0A316HHR2"/>
<proteinExistence type="predicted"/>
<dbReference type="RefSeq" id="WP_022830806.1">
    <property type="nucleotide sequence ID" value="NZ_QGHA01000001.1"/>
</dbReference>
<feature type="transmembrane region" description="Helical" evidence="1">
    <location>
        <begin position="130"/>
        <end position="151"/>
    </location>
</feature>
<feature type="transmembrane region" description="Helical" evidence="1">
    <location>
        <begin position="70"/>
        <end position="89"/>
    </location>
</feature>
<organism evidence="2 3">
    <name type="scientific">Mucilaginibacter oryzae</name>
    <dbReference type="NCBI Taxonomy" id="468058"/>
    <lineage>
        <taxon>Bacteria</taxon>
        <taxon>Pseudomonadati</taxon>
        <taxon>Bacteroidota</taxon>
        <taxon>Sphingobacteriia</taxon>
        <taxon>Sphingobacteriales</taxon>
        <taxon>Sphingobacteriaceae</taxon>
        <taxon>Mucilaginibacter</taxon>
    </lineage>
</organism>